<keyword evidence="1" id="KW-0472">Membrane</keyword>
<proteinExistence type="predicted"/>
<reference evidence="3 4" key="1">
    <citation type="journal article" date="2013" name="Curr. Biol.">
        <title>The Genome of the Foraminiferan Reticulomyxa filosa.</title>
        <authorList>
            <person name="Glockner G."/>
            <person name="Hulsmann N."/>
            <person name="Schleicher M."/>
            <person name="Noegel A.A."/>
            <person name="Eichinger L."/>
            <person name="Gallinger C."/>
            <person name="Pawlowski J."/>
            <person name="Sierra R."/>
            <person name="Euteneuer U."/>
            <person name="Pillet L."/>
            <person name="Moustafa A."/>
            <person name="Platzer M."/>
            <person name="Groth M."/>
            <person name="Szafranski K."/>
            <person name="Schliwa M."/>
        </authorList>
    </citation>
    <scope>NUCLEOTIDE SEQUENCE [LARGE SCALE GENOMIC DNA]</scope>
</reference>
<sequence length="296" mass="33553">MCVHVRACACLLFLENIAPQGNAQLIHKQIDKDNLSKYLRAFVANQTIELSTFTYTTLCIQHNIVCFLYLQGCPDTAAAASSSPSQRLKAFRLLAEQSIEHWPQIAEKYEPKWFQFAFVNVAKNPEMSTFCRQNETNEVIMAVFDGGLQMTIYDTPLSEAGDFDSFWTFVNEVFEHDYSTPVFSFFFKTTNPIYKNNTLKKVIDAPNIRPPPVQNPTIIDDFKEYIEDFDWKSEDFLLNVAIVGCMIIGVILLKQVGCAGFVMFIFALSIFGGGFHAFFGMGDGEIKSSRSRRKGK</sequence>
<evidence type="ECO:0000313" key="3">
    <source>
        <dbReference type="EMBL" id="ETO23587.1"/>
    </source>
</evidence>
<comment type="caution">
    <text evidence="3">The sequence shown here is derived from an EMBL/GenBank/DDBJ whole genome shotgun (WGS) entry which is preliminary data.</text>
</comment>
<dbReference type="Proteomes" id="UP000023152">
    <property type="component" value="Unassembled WGS sequence"/>
</dbReference>
<accession>X6NE14</accession>
<keyword evidence="2" id="KW-0732">Signal</keyword>
<keyword evidence="1" id="KW-1133">Transmembrane helix</keyword>
<evidence type="ECO:0000313" key="4">
    <source>
        <dbReference type="Proteomes" id="UP000023152"/>
    </source>
</evidence>
<feature type="signal peptide" evidence="2">
    <location>
        <begin position="1"/>
        <end position="23"/>
    </location>
</feature>
<evidence type="ECO:0000256" key="2">
    <source>
        <dbReference type="SAM" id="SignalP"/>
    </source>
</evidence>
<feature type="transmembrane region" description="Helical" evidence="1">
    <location>
        <begin position="236"/>
        <end position="253"/>
    </location>
</feature>
<protein>
    <submittedName>
        <fullName evidence="3">Uncharacterized protein</fullName>
    </submittedName>
</protein>
<keyword evidence="1" id="KW-0812">Transmembrane</keyword>
<organism evidence="3 4">
    <name type="scientific">Reticulomyxa filosa</name>
    <dbReference type="NCBI Taxonomy" id="46433"/>
    <lineage>
        <taxon>Eukaryota</taxon>
        <taxon>Sar</taxon>
        <taxon>Rhizaria</taxon>
        <taxon>Retaria</taxon>
        <taxon>Foraminifera</taxon>
        <taxon>Monothalamids</taxon>
        <taxon>Reticulomyxidae</taxon>
        <taxon>Reticulomyxa</taxon>
    </lineage>
</organism>
<gene>
    <name evidence="3" type="ORF">RFI_13591</name>
</gene>
<keyword evidence="4" id="KW-1185">Reference proteome</keyword>
<feature type="chain" id="PRO_5004975448" evidence="2">
    <location>
        <begin position="24"/>
        <end position="296"/>
    </location>
</feature>
<dbReference type="EMBL" id="ASPP01009835">
    <property type="protein sequence ID" value="ETO23587.1"/>
    <property type="molecule type" value="Genomic_DNA"/>
</dbReference>
<evidence type="ECO:0000256" key="1">
    <source>
        <dbReference type="SAM" id="Phobius"/>
    </source>
</evidence>
<dbReference type="AlphaFoldDB" id="X6NE14"/>
<name>X6NE14_RETFI</name>
<feature type="transmembrane region" description="Helical" evidence="1">
    <location>
        <begin position="260"/>
        <end position="279"/>
    </location>
</feature>